<reference evidence="2 3" key="1">
    <citation type="journal article" date="2023" name="Nat. Commun.">
        <title>Origin of minicircular mitochondrial genomes in red algae.</title>
        <authorList>
            <person name="Lee Y."/>
            <person name="Cho C.H."/>
            <person name="Lee Y.M."/>
            <person name="Park S.I."/>
            <person name="Yang J.H."/>
            <person name="West J.A."/>
            <person name="Bhattacharya D."/>
            <person name="Yoon H.S."/>
        </authorList>
    </citation>
    <scope>NUCLEOTIDE SEQUENCE [LARGE SCALE GENOMIC DNA]</scope>
    <source>
        <strain evidence="2 3">CCMP1338</strain>
        <tissue evidence="2">Whole cell</tissue>
    </source>
</reference>
<comment type="caution">
    <text evidence="2">The sequence shown here is derived from an EMBL/GenBank/DDBJ whole genome shotgun (WGS) entry which is preliminary data.</text>
</comment>
<accession>A0AAV8UTZ0</accession>
<feature type="domain" description="BAG" evidence="1">
    <location>
        <begin position="155"/>
        <end position="226"/>
    </location>
</feature>
<proteinExistence type="predicted"/>
<dbReference type="Gene3D" id="1.20.58.120">
    <property type="entry name" value="BAG domain"/>
    <property type="match status" value="1"/>
</dbReference>
<evidence type="ECO:0000313" key="2">
    <source>
        <dbReference type="EMBL" id="KAJ8904538.1"/>
    </source>
</evidence>
<dbReference type="GO" id="GO:0051087">
    <property type="term" value="F:protein-folding chaperone binding"/>
    <property type="evidence" value="ECO:0007669"/>
    <property type="project" value="InterPro"/>
</dbReference>
<dbReference type="SUPFAM" id="SSF63491">
    <property type="entry name" value="BAG domain"/>
    <property type="match status" value="1"/>
</dbReference>
<dbReference type="InterPro" id="IPR003103">
    <property type="entry name" value="BAG_domain"/>
</dbReference>
<organism evidence="2 3">
    <name type="scientific">Rhodosorus marinus</name>
    <dbReference type="NCBI Taxonomy" id="101924"/>
    <lineage>
        <taxon>Eukaryota</taxon>
        <taxon>Rhodophyta</taxon>
        <taxon>Stylonematophyceae</taxon>
        <taxon>Stylonematales</taxon>
        <taxon>Stylonemataceae</taxon>
        <taxon>Rhodosorus</taxon>
    </lineage>
</organism>
<sequence>MSEEWVSALDEKTGQTYIFNTSSGETKWLWSKSKDEKTGDVVFRNALTGDIKPEDQVGGKLTSQKEDELRKKHKLTEHEEVYTNKEGRIYAYNSKTGKSRWLSPMPKSAKRKASAAKAVARIAAVVRTYLITRQLENFSKALKGIDELRKTYDIEKLSEGMDSLKNGSANSQEHKEVQTKLIAMSEMITQALLKVDSVEAGNNHLIRHRRRKTVAKLLKYADETDELKTKLKNTAK</sequence>
<dbReference type="Pfam" id="PF02179">
    <property type="entry name" value="BAG"/>
    <property type="match status" value="1"/>
</dbReference>
<dbReference type="InterPro" id="IPR036533">
    <property type="entry name" value="BAG_dom_sf"/>
</dbReference>
<dbReference type="Gene3D" id="2.20.70.10">
    <property type="match status" value="1"/>
</dbReference>
<gene>
    <name evidence="2" type="ORF">NDN08_001056</name>
</gene>
<evidence type="ECO:0000313" key="3">
    <source>
        <dbReference type="Proteomes" id="UP001157974"/>
    </source>
</evidence>
<name>A0AAV8UTZ0_9RHOD</name>
<keyword evidence="3" id="KW-1185">Reference proteome</keyword>
<protein>
    <recommendedName>
        <fullName evidence="1">BAG domain-containing protein</fullName>
    </recommendedName>
</protein>
<dbReference type="AlphaFoldDB" id="A0AAV8UTZ0"/>
<dbReference type="Proteomes" id="UP001157974">
    <property type="component" value="Unassembled WGS sequence"/>
</dbReference>
<dbReference type="EMBL" id="JAMWBK010000005">
    <property type="protein sequence ID" value="KAJ8904538.1"/>
    <property type="molecule type" value="Genomic_DNA"/>
</dbReference>
<evidence type="ECO:0000259" key="1">
    <source>
        <dbReference type="Pfam" id="PF02179"/>
    </source>
</evidence>